<dbReference type="InterPro" id="IPR001128">
    <property type="entry name" value="Cyt_P450"/>
</dbReference>
<evidence type="ECO:0000256" key="16">
    <source>
        <dbReference type="SAM" id="Phobius"/>
    </source>
</evidence>
<dbReference type="InterPro" id="IPR017972">
    <property type="entry name" value="Cyt_P450_CS"/>
</dbReference>
<dbReference type="PANTHER" id="PTHR24292:SF84">
    <property type="entry name" value="CYTOCHROME P450 28A5-RELATED"/>
    <property type="match status" value="1"/>
</dbReference>
<comment type="similarity">
    <text evidence="5 15">Belongs to the cytochrome P450 family.</text>
</comment>
<dbReference type="InterPro" id="IPR002401">
    <property type="entry name" value="Cyt_P450_E_grp-I"/>
</dbReference>
<dbReference type="PROSITE" id="PS00086">
    <property type="entry name" value="CYTOCHROME_P450"/>
    <property type="match status" value="1"/>
</dbReference>
<dbReference type="InterPro" id="IPR050476">
    <property type="entry name" value="Insect_CytP450_Detox"/>
</dbReference>
<comment type="function">
    <text evidence="2">May be involved in the metabolism of insect hormones and in the breakdown of synthetic insecticides.</text>
</comment>
<evidence type="ECO:0000256" key="2">
    <source>
        <dbReference type="ARBA" id="ARBA00003690"/>
    </source>
</evidence>
<evidence type="ECO:0000256" key="5">
    <source>
        <dbReference type="ARBA" id="ARBA00010617"/>
    </source>
</evidence>
<dbReference type="InterPro" id="IPR036396">
    <property type="entry name" value="Cyt_P450_sf"/>
</dbReference>
<dbReference type="RefSeq" id="XP_027848818.2">
    <property type="nucleotide sequence ID" value="XM_027993017.2"/>
</dbReference>
<evidence type="ECO:0000256" key="9">
    <source>
        <dbReference type="ARBA" id="ARBA00022848"/>
    </source>
</evidence>
<sequence length="509" mass="59555">MYLSSITDWWKYISTLCLVIVVTIVYCFCVSTFKKWKELNVPYSKPIPLFGNILNQVLGKVHAVEFYNKLYYEFTGHRYGVVFQMRTPYLMIRDPELINDVLIKDFLSFTDRGVYSDYKVNPLSNNLLFMKNPQWRTMRNKITPAFTPAKLKLMYGQIKECGDKLMKNINKYLKKKNNEIEIRDVIGKYSIDIVSTCIFGFELTDKESVFHECGKLMFTPTLKTLFGQMILMTDLTLFNIVRLKDFPTEVTDLFHSTLKDTITYREENKIIRNDFLQILMKTRRDLVLKTNLPDHEKFTETQIIANAFGIFTAGFETVSSTICYCLYELALNKDIQDKVRQEVQLKLSNNDGKFNNEFLLDLHYLDMVIAETLRMYPPVIALYRTTTQTYRVPNDSVMIEKGQKIVIPVYALHYDEQYYTDPKKFIPERFSAGENAKRPTGIYLPFGDGPRICLGKRFAEMEMKLAIAEMLTKFELCPCEKTEIPLKYSNVFFTLVPKSGIWLKFKKIN</sequence>
<dbReference type="FunFam" id="1.10.630.10:FF:000042">
    <property type="entry name" value="Cytochrome P450"/>
    <property type="match status" value="1"/>
</dbReference>
<evidence type="ECO:0000256" key="12">
    <source>
        <dbReference type="ARBA" id="ARBA00023033"/>
    </source>
</evidence>
<keyword evidence="10 15" id="KW-0560">Oxidoreductase</keyword>
<dbReference type="AlphaFoldDB" id="A0A6H0JKK3"/>
<dbReference type="PANTHER" id="PTHR24292">
    <property type="entry name" value="CYTOCHROME P450"/>
    <property type="match status" value="1"/>
</dbReference>
<dbReference type="PRINTS" id="PR00463">
    <property type="entry name" value="EP450I"/>
</dbReference>
<dbReference type="KEGG" id="ags:114128496"/>
<evidence type="ECO:0000256" key="15">
    <source>
        <dbReference type="RuleBase" id="RU000461"/>
    </source>
</evidence>
<evidence type="ECO:0000256" key="4">
    <source>
        <dbReference type="ARBA" id="ARBA00004406"/>
    </source>
</evidence>
<dbReference type="PRINTS" id="PR00385">
    <property type="entry name" value="P450"/>
</dbReference>
<name>A0A6H0JKK3_APHGO</name>
<evidence type="ECO:0000256" key="3">
    <source>
        <dbReference type="ARBA" id="ARBA00004174"/>
    </source>
</evidence>
<dbReference type="GO" id="GO:0005789">
    <property type="term" value="C:endoplasmic reticulum membrane"/>
    <property type="evidence" value="ECO:0007669"/>
    <property type="project" value="UniProtKB-SubCell"/>
</dbReference>
<evidence type="ECO:0000256" key="8">
    <source>
        <dbReference type="ARBA" id="ARBA00022824"/>
    </source>
</evidence>
<feature type="transmembrane region" description="Helical" evidence="16">
    <location>
        <begin position="12"/>
        <end position="33"/>
    </location>
</feature>
<evidence type="ECO:0000313" key="17">
    <source>
        <dbReference type="EMBL" id="QIU80467.1"/>
    </source>
</evidence>
<keyword evidence="6 14" id="KW-0349">Heme</keyword>
<keyword evidence="9" id="KW-0492">Microsome</keyword>
<evidence type="ECO:0000256" key="14">
    <source>
        <dbReference type="PIRSR" id="PIRSR602401-1"/>
    </source>
</evidence>
<dbReference type="SUPFAM" id="SSF48264">
    <property type="entry name" value="Cytochrome P450"/>
    <property type="match status" value="1"/>
</dbReference>
<accession>A0A6H0JKK3</accession>
<keyword evidence="16" id="KW-1133">Transmembrane helix</keyword>
<comment type="subcellular location">
    <subcellularLocation>
        <location evidence="4">Endoplasmic reticulum membrane</location>
        <topology evidence="4">Peripheral membrane protein</topology>
    </subcellularLocation>
    <subcellularLocation>
        <location evidence="3">Microsome membrane</location>
        <topology evidence="3">Peripheral membrane protein</topology>
    </subcellularLocation>
</comment>
<comment type="cofactor">
    <cofactor evidence="1 14">
        <name>heme</name>
        <dbReference type="ChEBI" id="CHEBI:30413"/>
    </cofactor>
</comment>
<proteinExistence type="evidence at transcript level"/>
<evidence type="ECO:0000256" key="13">
    <source>
        <dbReference type="ARBA" id="ARBA00023136"/>
    </source>
</evidence>
<evidence type="ECO:0000256" key="7">
    <source>
        <dbReference type="ARBA" id="ARBA00022723"/>
    </source>
</evidence>
<keyword evidence="16" id="KW-0812">Transmembrane</keyword>
<evidence type="ECO:0000256" key="10">
    <source>
        <dbReference type="ARBA" id="ARBA00023002"/>
    </source>
</evidence>
<dbReference type="GO" id="GO:0016705">
    <property type="term" value="F:oxidoreductase activity, acting on paired donors, with incorporation or reduction of molecular oxygen"/>
    <property type="evidence" value="ECO:0007669"/>
    <property type="project" value="InterPro"/>
</dbReference>
<protein>
    <submittedName>
        <fullName evidence="17">Cytochrome P450 monooxygenase CYP6CY51</fullName>
    </submittedName>
</protein>
<evidence type="ECO:0000256" key="1">
    <source>
        <dbReference type="ARBA" id="ARBA00001971"/>
    </source>
</evidence>
<keyword evidence="13 16" id="KW-0472">Membrane</keyword>
<reference evidence="17" key="1">
    <citation type="submission" date="2020-03" db="EMBL/GenBank/DDBJ databases">
        <authorList>
            <person name="Wang C."/>
        </authorList>
    </citation>
    <scope>NUCLEOTIDE SEQUENCE</scope>
</reference>
<organism evidence="17">
    <name type="scientific">Aphis gossypii</name>
    <name type="common">Cotton aphid</name>
    <dbReference type="NCBI Taxonomy" id="80765"/>
    <lineage>
        <taxon>Eukaryota</taxon>
        <taxon>Metazoa</taxon>
        <taxon>Ecdysozoa</taxon>
        <taxon>Arthropoda</taxon>
        <taxon>Hexapoda</taxon>
        <taxon>Insecta</taxon>
        <taxon>Pterygota</taxon>
        <taxon>Neoptera</taxon>
        <taxon>Paraneoptera</taxon>
        <taxon>Hemiptera</taxon>
        <taxon>Sternorrhyncha</taxon>
        <taxon>Aphidomorpha</taxon>
        <taxon>Aphidoidea</taxon>
        <taxon>Aphididae</taxon>
        <taxon>Aphidini</taxon>
        <taxon>Aphis</taxon>
        <taxon>Aphis</taxon>
    </lineage>
</organism>
<evidence type="ECO:0000256" key="11">
    <source>
        <dbReference type="ARBA" id="ARBA00023004"/>
    </source>
</evidence>
<dbReference type="CDD" id="cd11056">
    <property type="entry name" value="CYP6-like"/>
    <property type="match status" value="1"/>
</dbReference>
<evidence type="ECO:0000256" key="6">
    <source>
        <dbReference type="ARBA" id="ARBA00022617"/>
    </source>
</evidence>
<dbReference type="GO" id="GO:0004497">
    <property type="term" value="F:monooxygenase activity"/>
    <property type="evidence" value="ECO:0007669"/>
    <property type="project" value="UniProtKB-KW"/>
</dbReference>
<dbReference type="Pfam" id="PF00067">
    <property type="entry name" value="p450"/>
    <property type="match status" value="1"/>
</dbReference>
<dbReference type="GeneID" id="114128496"/>
<dbReference type="GO" id="GO:0020037">
    <property type="term" value="F:heme binding"/>
    <property type="evidence" value="ECO:0007669"/>
    <property type="project" value="InterPro"/>
</dbReference>
<dbReference type="EMBL" id="MT268639">
    <property type="protein sequence ID" value="QIU80467.1"/>
    <property type="molecule type" value="mRNA"/>
</dbReference>
<keyword evidence="7 14" id="KW-0479">Metal-binding</keyword>
<dbReference type="GO" id="GO:0005506">
    <property type="term" value="F:iron ion binding"/>
    <property type="evidence" value="ECO:0007669"/>
    <property type="project" value="InterPro"/>
</dbReference>
<keyword evidence="11 14" id="KW-0408">Iron</keyword>
<keyword evidence="12 15" id="KW-0503">Monooxygenase</keyword>
<dbReference type="Gene3D" id="1.10.630.10">
    <property type="entry name" value="Cytochrome P450"/>
    <property type="match status" value="1"/>
</dbReference>
<feature type="binding site" description="axial binding residue" evidence="14">
    <location>
        <position position="453"/>
    </location>
    <ligand>
        <name>heme</name>
        <dbReference type="ChEBI" id="CHEBI:30413"/>
    </ligand>
    <ligandPart>
        <name>Fe</name>
        <dbReference type="ChEBI" id="CHEBI:18248"/>
    </ligandPart>
</feature>
<keyword evidence="8" id="KW-0256">Endoplasmic reticulum</keyword>